<evidence type="ECO:0000313" key="3">
    <source>
        <dbReference type="EMBL" id="CAJ1057006.1"/>
    </source>
</evidence>
<dbReference type="EMBL" id="OY660868">
    <property type="protein sequence ID" value="CAJ1057006.1"/>
    <property type="molecule type" value="Genomic_DNA"/>
</dbReference>
<evidence type="ECO:0000259" key="1">
    <source>
        <dbReference type="Pfam" id="PF04775"/>
    </source>
</evidence>
<feature type="domain" description="BAAT/Acyl-CoA thioester hydrolase C-terminal" evidence="2">
    <location>
        <begin position="178"/>
        <end position="230"/>
    </location>
</feature>
<dbReference type="GO" id="GO:0006631">
    <property type="term" value="P:fatty acid metabolic process"/>
    <property type="evidence" value="ECO:0007669"/>
    <property type="project" value="TreeGrafter"/>
</dbReference>
<dbReference type="InterPro" id="IPR014940">
    <property type="entry name" value="BAAT_C"/>
</dbReference>
<dbReference type="InterPro" id="IPR006862">
    <property type="entry name" value="Thio_Ohase/aa_AcTrfase"/>
</dbReference>
<feature type="domain" description="Acyl-CoA thioester hydrolase/bile acid-CoA amino acid N-acetyltransferase" evidence="1">
    <location>
        <begin position="1"/>
        <end position="110"/>
    </location>
</feature>
<dbReference type="AlphaFoldDB" id="A0AAV1F6T5"/>
<dbReference type="SUPFAM" id="SSF53474">
    <property type="entry name" value="alpha/beta-Hydrolases"/>
    <property type="match status" value="1"/>
</dbReference>
<dbReference type="Gene3D" id="3.40.50.1820">
    <property type="entry name" value="alpha/beta hydrolase"/>
    <property type="match status" value="1"/>
</dbReference>
<name>A0AAV1F6T5_XYRNO</name>
<evidence type="ECO:0000313" key="4">
    <source>
        <dbReference type="Proteomes" id="UP001178508"/>
    </source>
</evidence>
<accession>A0AAV1F6T5</accession>
<keyword evidence="4" id="KW-1185">Reference proteome</keyword>
<organism evidence="3 4">
    <name type="scientific">Xyrichtys novacula</name>
    <name type="common">Pearly razorfish</name>
    <name type="synonym">Hemipteronotus novacula</name>
    <dbReference type="NCBI Taxonomy" id="13765"/>
    <lineage>
        <taxon>Eukaryota</taxon>
        <taxon>Metazoa</taxon>
        <taxon>Chordata</taxon>
        <taxon>Craniata</taxon>
        <taxon>Vertebrata</taxon>
        <taxon>Euteleostomi</taxon>
        <taxon>Actinopterygii</taxon>
        <taxon>Neopterygii</taxon>
        <taxon>Teleostei</taxon>
        <taxon>Neoteleostei</taxon>
        <taxon>Acanthomorphata</taxon>
        <taxon>Eupercaria</taxon>
        <taxon>Labriformes</taxon>
        <taxon>Labridae</taxon>
        <taxon>Xyrichtys</taxon>
    </lineage>
</organism>
<dbReference type="InterPro" id="IPR029058">
    <property type="entry name" value="AB_hydrolase_fold"/>
</dbReference>
<evidence type="ECO:0000259" key="2">
    <source>
        <dbReference type="Pfam" id="PF08840"/>
    </source>
</evidence>
<dbReference type="Gene3D" id="2.60.40.2240">
    <property type="entry name" value="Acyl-CoA thioester hydrolase/BAAT N-terminal domain"/>
    <property type="match status" value="1"/>
</dbReference>
<dbReference type="Pfam" id="PF04775">
    <property type="entry name" value="Bile_Hydr_Trans"/>
    <property type="match status" value="1"/>
</dbReference>
<reference evidence="3" key="1">
    <citation type="submission" date="2023-08" db="EMBL/GenBank/DDBJ databases">
        <authorList>
            <person name="Alioto T."/>
            <person name="Alioto T."/>
            <person name="Gomez Garrido J."/>
        </authorList>
    </citation>
    <scope>NUCLEOTIDE SEQUENCE</scope>
</reference>
<dbReference type="Pfam" id="PF08840">
    <property type="entry name" value="BAAT_C"/>
    <property type="match status" value="1"/>
</dbReference>
<proteinExistence type="predicted"/>
<sequence length="252" mass="27262">MHSEDGDLWESFAHYVTKADGTVNLTQDHSVGGSYLGYEPMGLFVNLQPAPGEREGLRLRKRNVETPYEVLLSLLEGHVSLSKGQSSELAAVTTERWYMAPGVKRIDVRQDGIVGTLFLPPGPGPFPAMLDLWGLGGGLVEYRSALLASKGYASLSLAYFNHQDLPGPKKRLNVGDSYCKAAFQLLQDHHQVCADRVGIIGLSFGVLLALRIATRTGLRPSCLICVNGPVGSSFKIPDDDDDDDGSSEETEG</sequence>
<dbReference type="PANTHER" id="PTHR10824">
    <property type="entry name" value="ACYL-COENZYME A THIOESTERASE-RELATED"/>
    <property type="match status" value="1"/>
</dbReference>
<gene>
    <name evidence="3" type="ORF">XNOV1_A004505</name>
</gene>
<dbReference type="GO" id="GO:0006637">
    <property type="term" value="P:acyl-CoA metabolic process"/>
    <property type="evidence" value="ECO:0007669"/>
    <property type="project" value="TreeGrafter"/>
</dbReference>
<dbReference type="Proteomes" id="UP001178508">
    <property type="component" value="Chromosome 5"/>
</dbReference>
<dbReference type="InterPro" id="IPR042490">
    <property type="entry name" value="Thio_Ohase/BAAT_N"/>
</dbReference>
<dbReference type="PANTHER" id="PTHR10824:SF36">
    <property type="entry name" value="ACYL-COA THIOESTERASE 17-RELATED"/>
    <property type="match status" value="1"/>
</dbReference>
<protein>
    <submittedName>
        <fullName evidence="3">Bile acid-CoA:amino acid N-acyltransferase-like isoform X2</fullName>
    </submittedName>
</protein>
<dbReference type="GO" id="GO:0047617">
    <property type="term" value="F:fatty acyl-CoA hydrolase activity"/>
    <property type="evidence" value="ECO:0007669"/>
    <property type="project" value="TreeGrafter"/>
</dbReference>